<dbReference type="SMART" id="SM01234">
    <property type="entry name" value="Haemolytic"/>
    <property type="match status" value="1"/>
</dbReference>
<dbReference type="PANTHER" id="PTHR33383">
    <property type="entry name" value="MEMBRANE PROTEIN INSERTION EFFICIENCY FACTOR-RELATED"/>
    <property type="match status" value="1"/>
</dbReference>
<dbReference type="HOGENOM" id="CLU_144811_6_0_9"/>
<dbReference type="EMBL" id="AGCJ01000001">
    <property type="protein sequence ID" value="EHM44062.1"/>
    <property type="molecule type" value="Genomic_DNA"/>
</dbReference>
<dbReference type="STRING" id="861450.HMPREF0080_00026"/>
<dbReference type="RefSeq" id="WP_006789004.1">
    <property type="nucleotide sequence ID" value="NZ_JH417560.1"/>
</dbReference>
<dbReference type="Proteomes" id="UP000005481">
    <property type="component" value="Unassembled WGS sequence"/>
</dbReference>
<comment type="subcellular location">
    <subcellularLocation>
        <location evidence="1">Cell membrane</location>
        <topology evidence="1">Peripheral membrane protein</topology>
        <orientation evidence="1">Cytoplasmic side</orientation>
    </subcellularLocation>
</comment>
<organism evidence="2 3">
    <name type="scientific">Anaeroglobus geminatus F0357</name>
    <dbReference type="NCBI Taxonomy" id="861450"/>
    <lineage>
        <taxon>Bacteria</taxon>
        <taxon>Bacillati</taxon>
        <taxon>Bacillota</taxon>
        <taxon>Negativicutes</taxon>
        <taxon>Veillonellales</taxon>
        <taxon>Veillonellaceae</taxon>
        <taxon>Anaeroglobus</taxon>
    </lineage>
</organism>
<keyword evidence="1" id="KW-1003">Cell membrane</keyword>
<keyword evidence="1" id="KW-0472">Membrane</keyword>
<comment type="function">
    <text evidence="1">Could be involved in insertion of integral membrane proteins into the membrane.</text>
</comment>
<dbReference type="NCBIfam" id="TIGR00278">
    <property type="entry name" value="membrane protein insertion efficiency factor YidD"/>
    <property type="match status" value="1"/>
</dbReference>
<dbReference type="GO" id="GO:0005886">
    <property type="term" value="C:plasma membrane"/>
    <property type="evidence" value="ECO:0007669"/>
    <property type="project" value="UniProtKB-SubCell"/>
</dbReference>
<protein>
    <recommendedName>
        <fullName evidence="1">Putative membrane protein insertion efficiency factor</fullName>
    </recommendedName>
</protein>
<accession>G9YEG8</accession>
<reference evidence="2 3" key="1">
    <citation type="submission" date="2011-08" db="EMBL/GenBank/DDBJ databases">
        <authorList>
            <person name="Weinstock G."/>
            <person name="Sodergren E."/>
            <person name="Clifton S."/>
            <person name="Fulton L."/>
            <person name="Fulton B."/>
            <person name="Courtney L."/>
            <person name="Fronick C."/>
            <person name="Harrison M."/>
            <person name="Strong C."/>
            <person name="Farmer C."/>
            <person name="Delahaunty K."/>
            <person name="Markovic C."/>
            <person name="Hall O."/>
            <person name="Minx P."/>
            <person name="Tomlinson C."/>
            <person name="Mitreva M."/>
            <person name="Hou S."/>
            <person name="Chen J."/>
            <person name="Wollam A."/>
            <person name="Pepin K.H."/>
            <person name="Johnson M."/>
            <person name="Bhonagiri V."/>
            <person name="Zhang X."/>
            <person name="Suruliraj S."/>
            <person name="Warren W."/>
            <person name="Chinwalla A."/>
            <person name="Mardis E.R."/>
            <person name="Wilson R.K."/>
        </authorList>
    </citation>
    <scope>NUCLEOTIDE SEQUENCE [LARGE SCALE GENOMIC DNA]</scope>
    <source>
        <strain evidence="2 3">F0357</strain>
    </source>
</reference>
<comment type="similarity">
    <text evidence="1">Belongs to the UPF0161 family.</text>
</comment>
<sequence length="69" mass="8009">MKYVLIFFVRFYRLCISPLGLPCCRFYPSCSAYAVESLQKYGMLKGTWLAVKRILKCHPFHKGGYDPVP</sequence>
<comment type="caution">
    <text evidence="2">The sequence shown here is derived from an EMBL/GenBank/DDBJ whole genome shotgun (WGS) entry which is preliminary data.</text>
</comment>
<dbReference type="PANTHER" id="PTHR33383:SF1">
    <property type="entry name" value="MEMBRANE PROTEIN INSERTION EFFICIENCY FACTOR-RELATED"/>
    <property type="match status" value="1"/>
</dbReference>
<evidence type="ECO:0000256" key="1">
    <source>
        <dbReference type="HAMAP-Rule" id="MF_00386"/>
    </source>
</evidence>
<dbReference type="HAMAP" id="MF_00386">
    <property type="entry name" value="UPF0161_YidD"/>
    <property type="match status" value="1"/>
</dbReference>
<proteinExistence type="inferred from homology"/>
<dbReference type="OrthoDB" id="9801753at2"/>
<gene>
    <name evidence="2" type="ORF">HMPREF0080_00026</name>
</gene>
<evidence type="ECO:0000313" key="2">
    <source>
        <dbReference type="EMBL" id="EHM44062.1"/>
    </source>
</evidence>
<dbReference type="AlphaFoldDB" id="G9YEG8"/>
<dbReference type="Pfam" id="PF01809">
    <property type="entry name" value="YidD"/>
    <property type="match status" value="1"/>
</dbReference>
<dbReference type="InterPro" id="IPR002696">
    <property type="entry name" value="Membr_insert_effic_factor_YidD"/>
</dbReference>
<keyword evidence="3" id="KW-1185">Reference proteome</keyword>
<dbReference type="eggNOG" id="COG0759">
    <property type="taxonomic scope" value="Bacteria"/>
</dbReference>
<dbReference type="PATRIC" id="fig|861450.3.peg.26"/>
<name>G9YEG8_9FIRM</name>
<evidence type="ECO:0000313" key="3">
    <source>
        <dbReference type="Proteomes" id="UP000005481"/>
    </source>
</evidence>